<dbReference type="AlphaFoldDB" id="A0A922MZ42"/>
<name>A0A922MZ42_SPOEX</name>
<dbReference type="Pfam" id="PF13843">
    <property type="entry name" value="DDE_Tnp_1_7"/>
    <property type="match status" value="1"/>
</dbReference>
<evidence type="ECO:0000256" key="1">
    <source>
        <dbReference type="SAM" id="MobiDB-lite"/>
    </source>
</evidence>
<reference evidence="3" key="1">
    <citation type="journal article" date="2021" name="G3 (Bethesda)">
        <title>Genome and transcriptome analysis of the beet armyworm Spodoptera exigua reveals targets for pest control. .</title>
        <authorList>
            <person name="Simon S."/>
            <person name="Breeschoten T."/>
            <person name="Jansen H.J."/>
            <person name="Dirks R.P."/>
            <person name="Schranz M.E."/>
            <person name="Ros V.I.D."/>
        </authorList>
    </citation>
    <scope>NUCLEOTIDE SEQUENCE</scope>
    <source>
        <strain evidence="3">TB_SE_WUR_2020</strain>
    </source>
</reference>
<evidence type="ECO:0000313" key="4">
    <source>
        <dbReference type="Proteomes" id="UP000814243"/>
    </source>
</evidence>
<feature type="compositionally biased region" description="Polar residues" evidence="1">
    <location>
        <begin position="1"/>
        <end position="10"/>
    </location>
</feature>
<gene>
    <name evidence="3" type="ORF">HF086_002962</name>
</gene>
<evidence type="ECO:0000313" key="3">
    <source>
        <dbReference type="EMBL" id="KAH9645336.1"/>
    </source>
</evidence>
<comment type="caution">
    <text evidence="3">The sequence shown here is derived from an EMBL/GenBank/DDBJ whole genome shotgun (WGS) entry which is preliminary data.</text>
</comment>
<dbReference type="PANTHER" id="PTHR46599">
    <property type="entry name" value="PIGGYBAC TRANSPOSABLE ELEMENT-DERIVED PROTEIN 4"/>
    <property type="match status" value="1"/>
</dbReference>
<sequence length="206" mass="23523">MLKLSQFCQKNKNKQERTPDDIYSDLTDNMRNIFGEEEETRPSTSNNPLSDEDLVIALEIATEDKSEDFDIDFDSKVSENGENVDEHTGITLNTEDIVQPNGIWTDDCGSRTCIEFGQMQKILKVLPEGNDPFDYFNLLANEEFFSMLVTKANSYAGKLVSQIKHPNSRLKLWKDITISEMKTFFGLLFHMGIKSVNRLLENAPLI</sequence>
<dbReference type="Proteomes" id="UP000814243">
    <property type="component" value="Unassembled WGS sequence"/>
</dbReference>
<accession>A0A922MZ42</accession>
<feature type="region of interest" description="Disordered" evidence="1">
    <location>
        <begin position="1"/>
        <end position="25"/>
    </location>
</feature>
<evidence type="ECO:0000259" key="2">
    <source>
        <dbReference type="Pfam" id="PF13843"/>
    </source>
</evidence>
<proteinExistence type="predicted"/>
<dbReference type="InterPro" id="IPR029526">
    <property type="entry name" value="PGBD"/>
</dbReference>
<feature type="domain" description="PiggyBac transposable element-derived protein" evidence="2">
    <location>
        <begin position="131"/>
        <end position="199"/>
    </location>
</feature>
<dbReference type="PANTHER" id="PTHR46599:SF3">
    <property type="entry name" value="PIGGYBAC TRANSPOSABLE ELEMENT-DERIVED PROTEIN 4"/>
    <property type="match status" value="1"/>
</dbReference>
<organism evidence="3 4">
    <name type="scientific">Spodoptera exigua</name>
    <name type="common">Beet armyworm</name>
    <name type="synonym">Noctua fulgens</name>
    <dbReference type="NCBI Taxonomy" id="7107"/>
    <lineage>
        <taxon>Eukaryota</taxon>
        <taxon>Metazoa</taxon>
        <taxon>Ecdysozoa</taxon>
        <taxon>Arthropoda</taxon>
        <taxon>Hexapoda</taxon>
        <taxon>Insecta</taxon>
        <taxon>Pterygota</taxon>
        <taxon>Neoptera</taxon>
        <taxon>Endopterygota</taxon>
        <taxon>Lepidoptera</taxon>
        <taxon>Glossata</taxon>
        <taxon>Ditrysia</taxon>
        <taxon>Noctuoidea</taxon>
        <taxon>Noctuidae</taxon>
        <taxon>Amphipyrinae</taxon>
        <taxon>Spodoptera</taxon>
    </lineage>
</organism>
<protein>
    <recommendedName>
        <fullName evidence="2">PiggyBac transposable element-derived protein domain-containing protein</fullName>
    </recommendedName>
</protein>
<dbReference type="EMBL" id="JACEFF010000049">
    <property type="protein sequence ID" value="KAH9645336.1"/>
    <property type="molecule type" value="Genomic_DNA"/>
</dbReference>